<feature type="chain" id="PRO_5046005142" description="histidine kinase" evidence="10">
    <location>
        <begin position="21"/>
        <end position="714"/>
    </location>
</feature>
<keyword evidence="9" id="KW-0812">Transmembrane</keyword>
<sequence length="714" mass="76509">MVLSTAFGALALLAAVISSAAIGRVADGRIRADIGAEFTSAAENVAALLDRGLFERLRDVQVAASLDTMIDTNVTLDGRRRILKRLQETYPDYAVLGYIGADGRVVETSSGILRGADVSGREYFQRGKQGPFVSDVHDAILMAPLLGRGSDNPPRFVDLAAPVRAADNALVGVVAAHLYWEWAEGIERHVMAPILARHPGAEAFILSKTGQVLLGPRRQRGASITDLAPSALPDLANRKAGSVVERPRLENGAEDRPYLVGYAPTHGHRTYQGLGWSVLVRQNAEAAFAPARQLAQQVLLWGFVAAALAAALGWLLAGLITRPLADLCRAAERLQTDPRAIEVPNSRGLREVMLLSSSISALVAGVRWRETALQDSEARLRIATEAAGIKAWEIDLTSGQHSHLERRSAVTGLPDPVAEWTIETFLVDVVPEDRDGVLQVYNHVVENSVDLCFSCRVRHQGDNEDQWVEVRGVPLADSATACVTRYTGVIENITERKRKEQALQLLVRELDHRVKNLFAVFDGLVRFTAKTAADPATMARVLQGRITALSSAHDLVRDATGDGSSRGLRATTMGALLQTLLAPYGVRGSGDHGRPSGRVEMVGPSVLVGASSAAALALVVHELATNASRHGALSVPSGVVSLTWSAGSPEDEVVLSWQERAGPRLSGQPARHGFGISLIQQSVAGQLGGRLDLDWSQSEGLIAVLHLPAGRLVR</sequence>
<dbReference type="Proteomes" id="UP001589789">
    <property type="component" value="Unassembled WGS sequence"/>
</dbReference>
<dbReference type="Gene3D" id="3.30.565.10">
    <property type="entry name" value="Histidine kinase-like ATPase, C-terminal domain"/>
    <property type="match status" value="1"/>
</dbReference>
<dbReference type="InterPro" id="IPR011102">
    <property type="entry name" value="Sig_transdc_His_kinase_HWE"/>
</dbReference>
<evidence type="ECO:0000256" key="9">
    <source>
        <dbReference type="SAM" id="Phobius"/>
    </source>
</evidence>
<dbReference type="CDD" id="cd12914">
    <property type="entry name" value="PDC1_DGC_like"/>
    <property type="match status" value="1"/>
</dbReference>
<dbReference type="RefSeq" id="WP_377056627.1">
    <property type="nucleotide sequence ID" value="NZ_JBHLVZ010000106.1"/>
</dbReference>
<evidence type="ECO:0000313" key="12">
    <source>
        <dbReference type="EMBL" id="MFC0389340.1"/>
    </source>
</evidence>
<evidence type="ECO:0000313" key="13">
    <source>
        <dbReference type="Proteomes" id="UP001589789"/>
    </source>
</evidence>
<evidence type="ECO:0000256" key="4">
    <source>
        <dbReference type="ARBA" id="ARBA00022679"/>
    </source>
</evidence>
<dbReference type="PROSITE" id="PS50113">
    <property type="entry name" value="PAC"/>
    <property type="match status" value="1"/>
</dbReference>
<gene>
    <name evidence="12" type="ORF">ACFFIC_27910</name>
</gene>
<dbReference type="GO" id="GO:0016301">
    <property type="term" value="F:kinase activity"/>
    <property type="evidence" value="ECO:0007669"/>
    <property type="project" value="UniProtKB-KW"/>
</dbReference>
<keyword evidence="9" id="KW-0472">Membrane</keyword>
<keyword evidence="5" id="KW-0677">Repeat</keyword>
<evidence type="ECO:0000256" key="6">
    <source>
        <dbReference type="ARBA" id="ARBA00022741"/>
    </source>
</evidence>
<keyword evidence="10" id="KW-0732">Signal</keyword>
<dbReference type="SMART" id="SM00911">
    <property type="entry name" value="HWE_HK"/>
    <property type="match status" value="1"/>
</dbReference>
<name>A0ABV6J0E6_9PROT</name>
<dbReference type="Gene3D" id="3.30.450.20">
    <property type="entry name" value="PAS domain"/>
    <property type="match status" value="3"/>
</dbReference>
<keyword evidence="9" id="KW-1133">Transmembrane helix</keyword>
<evidence type="ECO:0000259" key="11">
    <source>
        <dbReference type="PROSITE" id="PS50113"/>
    </source>
</evidence>
<dbReference type="InterPro" id="IPR036890">
    <property type="entry name" value="HATPase_C_sf"/>
</dbReference>
<dbReference type="Gene3D" id="6.10.340.10">
    <property type="match status" value="1"/>
</dbReference>
<dbReference type="Pfam" id="PF07536">
    <property type="entry name" value="HWE_HK"/>
    <property type="match status" value="1"/>
</dbReference>
<comment type="caution">
    <text evidence="12">The sequence shown here is derived from an EMBL/GenBank/DDBJ whole genome shotgun (WGS) entry which is preliminary data.</text>
</comment>
<evidence type="ECO:0000256" key="8">
    <source>
        <dbReference type="ARBA" id="ARBA00022840"/>
    </source>
</evidence>
<evidence type="ECO:0000256" key="2">
    <source>
        <dbReference type="ARBA" id="ARBA00012438"/>
    </source>
</evidence>
<evidence type="ECO:0000256" key="5">
    <source>
        <dbReference type="ARBA" id="ARBA00022737"/>
    </source>
</evidence>
<feature type="signal peptide" evidence="10">
    <location>
        <begin position="1"/>
        <end position="20"/>
    </location>
</feature>
<evidence type="ECO:0000256" key="10">
    <source>
        <dbReference type="SAM" id="SignalP"/>
    </source>
</evidence>
<evidence type="ECO:0000256" key="3">
    <source>
        <dbReference type="ARBA" id="ARBA00022553"/>
    </source>
</evidence>
<protein>
    <recommendedName>
        <fullName evidence="2">histidine kinase</fullName>
        <ecNumber evidence="2">2.7.13.3</ecNumber>
    </recommendedName>
</protein>
<keyword evidence="13" id="KW-1185">Reference proteome</keyword>
<dbReference type="PANTHER" id="PTHR41523:SF8">
    <property type="entry name" value="ETHYLENE RESPONSE SENSOR PROTEIN"/>
    <property type="match status" value="1"/>
</dbReference>
<dbReference type="EMBL" id="JBHLVZ010000106">
    <property type="protein sequence ID" value="MFC0389340.1"/>
    <property type="molecule type" value="Genomic_DNA"/>
</dbReference>
<dbReference type="SUPFAM" id="SSF55785">
    <property type="entry name" value="PYP-like sensor domain (PAS domain)"/>
    <property type="match status" value="1"/>
</dbReference>
<feature type="domain" description="PAC" evidence="11">
    <location>
        <begin position="451"/>
        <end position="505"/>
    </location>
</feature>
<proteinExistence type="predicted"/>
<accession>A0ABV6J0E6</accession>
<evidence type="ECO:0000256" key="1">
    <source>
        <dbReference type="ARBA" id="ARBA00000085"/>
    </source>
</evidence>
<feature type="transmembrane region" description="Helical" evidence="9">
    <location>
        <begin position="298"/>
        <end position="320"/>
    </location>
</feature>
<evidence type="ECO:0000256" key="7">
    <source>
        <dbReference type="ARBA" id="ARBA00022777"/>
    </source>
</evidence>
<keyword evidence="7 12" id="KW-0418">Kinase</keyword>
<dbReference type="EC" id="2.7.13.3" evidence="2"/>
<organism evidence="12 13">
    <name type="scientific">Muricoccus vinaceus</name>
    <dbReference type="NCBI Taxonomy" id="424704"/>
    <lineage>
        <taxon>Bacteria</taxon>
        <taxon>Pseudomonadati</taxon>
        <taxon>Pseudomonadota</taxon>
        <taxon>Alphaproteobacteria</taxon>
        <taxon>Acetobacterales</taxon>
        <taxon>Roseomonadaceae</taxon>
        <taxon>Muricoccus</taxon>
    </lineage>
</organism>
<comment type="catalytic activity">
    <reaction evidence="1">
        <text>ATP + protein L-histidine = ADP + protein N-phospho-L-histidine.</text>
        <dbReference type="EC" id="2.7.13.3"/>
    </reaction>
</comment>
<keyword evidence="6" id="KW-0547">Nucleotide-binding</keyword>
<dbReference type="PANTHER" id="PTHR41523">
    <property type="entry name" value="TWO-COMPONENT SYSTEM SENSOR PROTEIN"/>
    <property type="match status" value="1"/>
</dbReference>
<keyword evidence="8" id="KW-0067">ATP-binding</keyword>
<dbReference type="InterPro" id="IPR035965">
    <property type="entry name" value="PAS-like_dom_sf"/>
</dbReference>
<dbReference type="SUPFAM" id="SSF55874">
    <property type="entry name" value="ATPase domain of HSP90 chaperone/DNA topoisomerase II/histidine kinase"/>
    <property type="match status" value="1"/>
</dbReference>
<keyword evidence="3" id="KW-0597">Phosphoprotein</keyword>
<reference evidence="12 13" key="1">
    <citation type="submission" date="2024-09" db="EMBL/GenBank/DDBJ databases">
        <authorList>
            <person name="Sun Q."/>
            <person name="Mori K."/>
        </authorList>
    </citation>
    <scope>NUCLEOTIDE SEQUENCE [LARGE SCALE GENOMIC DNA]</scope>
    <source>
        <strain evidence="12 13">CCM 7468</strain>
    </source>
</reference>
<keyword evidence="4" id="KW-0808">Transferase</keyword>
<dbReference type="InterPro" id="IPR000700">
    <property type="entry name" value="PAS-assoc_C"/>
</dbReference>